<dbReference type="RefSeq" id="WP_408241778.1">
    <property type="nucleotide sequence ID" value="NZ_JAQQCF010000047.1"/>
</dbReference>
<reference evidence="2 3" key="1">
    <citation type="journal article" date="2024" name="Chem. Sci.">
        <title>Discovery of megapolipeptins by genome mining of a Burkholderiales bacteria collection.</title>
        <authorList>
            <person name="Paulo B.S."/>
            <person name="Recchia M.J.J."/>
            <person name="Lee S."/>
            <person name="Fergusson C.H."/>
            <person name="Romanowski S.B."/>
            <person name="Hernandez A."/>
            <person name="Krull N."/>
            <person name="Liu D.Y."/>
            <person name="Cavanagh H."/>
            <person name="Bos A."/>
            <person name="Gray C.A."/>
            <person name="Murphy B.T."/>
            <person name="Linington R.G."/>
            <person name="Eustaquio A.S."/>
        </authorList>
    </citation>
    <scope>NUCLEOTIDE SEQUENCE [LARGE SCALE GENOMIC DNA]</scope>
    <source>
        <strain evidence="2 3">RL17-338-BIC-A</strain>
    </source>
</reference>
<protein>
    <submittedName>
        <fullName evidence="2">DUF5519 family protein</fullName>
    </submittedName>
</protein>
<dbReference type="InterPro" id="IPR040841">
    <property type="entry name" value="Luciferase_dom"/>
</dbReference>
<dbReference type="Proteomes" id="UP001629432">
    <property type="component" value="Unassembled WGS sequence"/>
</dbReference>
<dbReference type="InterPro" id="IPR048273">
    <property type="entry name" value="Luciferase"/>
</dbReference>
<keyword evidence="3" id="KW-1185">Reference proteome</keyword>
<evidence type="ECO:0000313" key="2">
    <source>
        <dbReference type="EMBL" id="MFM0641722.1"/>
    </source>
</evidence>
<organism evidence="2 3">
    <name type="scientific">Paraburkholderia metrosideri</name>
    <dbReference type="NCBI Taxonomy" id="580937"/>
    <lineage>
        <taxon>Bacteria</taxon>
        <taxon>Pseudomonadati</taxon>
        <taxon>Pseudomonadota</taxon>
        <taxon>Betaproteobacteria</taxon>
        <taxon>Burkholderiales</taxon>
        <taxon>Burkholderiaceae</taxon>
        <taxon>Paraburkholderia</taxon>
    </lineage>
</organism>
<feature type="domain" description="Luciferase" evidence="1">
    <location>
        <begin position="51"/>
        <end position="118"/>
    </location>
</feature>
<dbReference type="PANTHER" id="PTHR38695:SF1">
    <property type="entry name" value="AMINO ACID PERMEASE_ SLC12A DOMAIN-CONTAINING PROTEIN"/>
    <property type="match status" value="1"/>
</dbReference>
<name>A0ABW9E3Z3_9BURK</name>
<dbReference type="Pfam" id="PF17648">
    <property type="entry name" value="Luciferase"/>
    <property type="match status" value="1"/>
</dbReference>
<proteinExistence type="predicted"/>
<evidence type="ECO:0000259" key="1">
    <source>
        <dbReference type="Pfam" id="PF17648"/>
    </source>
</evidence>
<sequence length="136" mass="14965">MLIRLQSVFDDTVAARPDVVRYQKSYFEKHSDAVTLCHPQCGHVYALGTKGEVGHIHPGDGSMHMIMSPSDTVTAIERGWGELHSLAGRLDLPITYMFVYAPRDETELQAVEQLLDAAVAHMSERRRSEGAAVASG</sequence>
<comment type="caution">
    <text evidence="2">The sequence shown here is derived from an EMBL/GenBank/DDBJ whole genome shotgun (WGS) entry which is preliminary data.</text>
</comment>
<dbReference type="EMBL" id="JAQQCF010000047">
    <property type="protein sequence ID" value="MFM0641722.1"/>
    <property type="molecule type" value="Genomic_DNA"/>
</dbReference>
<accession>A0ABW9E3Z3</accession>
<dbReference type="PANTHER" id="PTHR38695">
    <property type="entry name" value="AMINO ACID PERMEASE_ SLC12A DOMAIN-CONTAINING PROTEIN"/>
    <property type="match status" value="1"/>
</dbReference>
<gene>
    <name evidence="2" type="ORF">PQQ63_34095</name>
</gene>
<evidence type="ECO:0000313" key="3">
    <source>
        <dbReference type="Proteomes" id="UP001629432"/>
    </source>
</evidence>